<accession>A0ABX9EC84</accession>
<dbReference type="EMBL" id="QLTT01000003">
    <property type="protein sequence ID" value="RAS66831.1"/>
    <property type="molecule type" value="Genomic_DNA"/>
</dbReference>
<proteinExistence type="predicted"/>
<sequence>MHVDGAGAAAVVADAPHRSQELTAAVHAAGMLAEVQQQLELQPGEVDGHVAEQHLARVRQDPHLHVLILALVREGHPVQRAEQP</sequence>
<organism evidence="1 2">
    <name type="scientific">Lentzea atacamensis</name>
    <dbReference type="NCBI Taxonomy" id="531938"/>
    <lineage>
        <taxon>Bacteria</taxon>
        <taxon>Bacillati</taxon>
        <taxon>Actinomycetota</taxon>
        <taxon>Actinomycetes</taxon>
        <taxon>Pseudonocardiales</taxon>
        <taxon>Pseudonocardiaceae</taxon>
        <taxon>Lentzea</taxon>
    </lineage>
</organism>
<evidence type="ECO:0000313" key="1">
    <source>
        <dbReference type="EMBL" id="RAS66831.1"/>
    </source>
</evidence>
<gene>
    <name evidence="1" type="ORF">C8D87_103170</name>
</gene>
<dbReference type="Proteomes" id="UP000248714">
    <property type="component" value="Unassembled WGS sequence"/>
</dbReference>
<evidence type="ECO:0000313" key="2">
    <source>
        <dbReference type="Proteomes" id="UP000248714"/>
    </source>
</evidence>
<name>A0ABX9EC84_9PSEU</name>
<protein>
    <submittedName>
        <fullName evidence="1">Uncharacterized protein</fullName>
    </submittedName>
</protein>
<comment type="caution">
    <text evidence="1">The sequence shown here is derived from an EMBL/GenBank/DDBJ whole genome shotgun (WGS) entry which is preliminary data.</text>
</comment>
<reference evidence="1 2" key="1">
    <citation type="submission" date="2018-06" db="EMBL/GenBank/DDBJ databases">
        <title>Genomic Encyclopedia of Type Strains, Phase IV (KMG-IV): sequencing the most valuable type-strain genomes for metagenomic binning, comparative biology and taxonomic classification.</title>
        <authorList>
            <person name="Goeker M."/>
        </authorList>
    </citation>
    <scope>NUCLEOTIDE SEQUENCE [LARGE SCALE GENOMIC DNA]</scope>
    <source>
        <strain evidence="1 2">DSM 45479</strain>
    </source>
</reference>
<keyword evidence="2" id="KW-1185">Reference proteome</keyword>